<reference evidence="1 2" key="1">
    <citation type="submission" date="2023-04" db="EMBL/GenBank/DDBJ databases">
        <title>Fusibacter bizertensis strain WBS, isolated from littoral bottom sediments of the Arctic seas - biochemical and genomic analysis.</title>
        <authorList>
            <person name="Brioukhanov A.L."/>
        </authorList>
    </citation>
    <scope>NUCLEOTIDE SEQUENCE [LARGE SCALE GENOMIC DNA]</scope>
    <source>
        <strain evidence="1 2">WBS</strain>
    </source>
</reference>
<protein>
    <submittedName>
        <fullName evidence="1">Uncharacterized protein</fullName>
    </submittedName>
</protein>
<organism evidence="1 2">
    <name type="scientific">Fusibacter bizertensis</name>
    <dbReference type="NCBI Taxonomy" id="1488331"/>
    <lineage>
        <taxon>Bacteria</taxon>
        <taxon>Bacillati</taxon>
        <taxon>Bacillota</taxon>
        <taxon>Clostridia</taxon>
        <taxon>Eubacteriales</taxon>
        <taxon>Eubacteriales Family XII. Incertae Sedis</taxon>
        <taxon>Fusibacter</taxon>
    </lineage>
</organism>
<dbReference type="Proteomes" id="UP001158045">
    <property type="component" value="Unassembled WGS sequence"/>
</dbReference>
<name>A0ABT6N855_9FIRM</name>
<accession>A0ABT6N855</accession>
<evidence type="ECO:0000313" key="1">
    <source>
        <dbReference type="EMBL" id="MDH8676612.1"/>
    </source>
</evidence>
<proteinExistence type="predicted"/>
<comment type="caution">
    <text evidence="1">The sequence shown here is derived from an EMBL/GenBank/DDBJ whole genome shotgun (WGS) entry which is preliminary data.</text>
</comment>
<evidence type="ECO:0000313" key="2">
    <source>
        <dbReference type="Proteomes" id="UP001158045"/>
    </source>
</evidence>
<dbReference type="RefSeq" id="WP_281092986.1">
    <property type="nucleotide sequence ID" value="NZ_JARYZI010000001.1"/>
</dbReference>
<keyword evidence="2" id="KW-1185">Reference proteome</keyword>
<sequence>MNEAMIKIKSELGIDAVILNTRKIKTGGLFKFFKKPLLEVVAAIDEPIIVEDKKKIRKQILRMIMLLDLRCPRHLNKRKLTLTEVQLYKNLWYRIHYLVCQQIGNRSSI</sequence>
<dbReference type="EMBL" id="JARYZI010000001">
    <property type="protein sequence ID" value="MDH8676612.1"/>
    <property type="molecule type" value="Genomic_DNA"/>
</dbReference>
<gene>
    <name evidence="1" type="ORF">QE109_00565</name>
</gene>